<keyword evidence="7 9" id="KW-0057">Aromatic amino acid biosynthesis</keyword>
<keyword evidence="12" id="KW-1185">Reference proteome</keyword>
<dbReference type="OrthoDB" id="9786954at2"/>
<sequence>MKELKIKVCGMREPTNIQALALLPIDYMGFIFYEKSTRYTLELPSVSIPTSIKKVGVFVNAEKACINEKIAQGLQTVQLHGQESPAFCEQLKKEHIEIIKAFGVDTDTSWEALAPYVGIVDYFLFDTSSPQHGGTGRPFDWGLLESYPYETPYFLSGGLDLTNIPNALAIKDERLIGLDINSRFEIRPGLKNLEKLKEALKIIRHE</sequence>
<evidence type="ECO:0000256" key="7">
    <source>
        <dbReference type="ARBA" id="ARBA00023141"/>
    </source>
</evidence>
<evidence type="ECO:0000256" key="3">
    <source>
        <dbReference type="ARBA" id="ARBA00012572"/>
    </source>
</evidence>
<feature type="domain" description="N-(5'phosphoribosyl) anthranilate isomerase (PRAI)" evidence="10">
    <location>
        <begin position="7"/>
        <end position="200"/>
    </location>
</feature>
<keyword evidence="5 9" id="KW-0028">Amino-acid biosynthesis</keyword>
<comment type="similarity">
    <text evidence="9">Belongs to the TrpF family.</text>
</comment>
<evidence type="ECO:0000259" key="10">
    <source>
        <dbReference type="Pfam" id="PF00697"/>
    </source>
</evidence>
<dbReference type="AlphaFoldDB" id="A0A2S9J068"/>
<dbReference type="PANTHER" id="PTHR42894:SF1">
    <property type="entry name" value="N-(5'-PHOSPHORIBOSYL)ANTHRANILATE ISOMERASE"/>
    <property type="match status" value="1"/>
</dbReference>
<reference evidence="11 12" key="1">
    <citation type="submission" date="2018-02" db="EMBL/GenBank/DDBJ databases">
        <title>The draft genome of Sphingobacterium sp. 5JN-11.</title>
        <authorList>
            <person name="Liu L."/>
            <person name="Li L."/>
            <person name="Liang L."/>
            <person name="Zhang X."/>
            <person name="Wang T."/>
        </authorList>
    </citation>
    <scope>NUCLEOTIDE SEQUENCE [LARGE SCALE GENOMIC DNA]</scope>
    <source>
        <strain evidence="11 12">5JN-11</strain>
    </source>
</reference>
<evidence type="ECO:0000256" key="9">
    <source>
        <dbReference type="HAMAP-Rule" id="MF_00135"/>
    </source>
</evidence>
<dbReference type="PANTHER" id="PTHR42894">
    <property type="entry name" value="N-(5'-PHOSPHORIBOSYL)ANTHRANILATE ISOMERASE"/>
    <property type="match status" value="1"/>
</dbReference>
<dbReference type="UniPathway" id="UPA00035">
    <property type="reaction ID" value="UER00042"/>
</dbReference>
<dbReference type="GO" id="GO:0004640">
    <property type="term" value="F:phosphoribosylanthranilate isomerase activity"/>
    <property type="evidence" value="ECO:0007669"/>
    <property type="project" value="UniProtKB-UniRule"/>
</dbReference>
<evidence type="ECO:0000256" key="8">
    <source>
        <dbReference type="ARBA" id="ARBA00023235"/>
    </source>
</evidence>
<protein>
    <recommendedName>
        <fullName evidence="4 9">N-(5'-phosphoribosyl)anthranilate isomerase</fullName>
        <shortName evidence="9">PRAI</shortName>
        <ecNumber evidence="3 9">5.3.1.24</ecNumber>
    </recommendedName>
</protein>
<keyword evidence="8 9" id="KW-0413">Isomerase</keyword>
<dbReference type="InterPro" id="IPR011060">
    <property type="entry name" value="RibuloseP-bd_barrel"/>
</dbReference>
<evidence type="ECO:0000256" key="6">
    <source>
        <dbReference type="ARBA" id="ARBA00022822"/>
    </source>
</evidence>
<comment type="catalytic activity">
    <reaction evidence="1 9">
        <text>N-(5-phospho-beta-D-ribosyl)anthranilate = 1-(2-carboxyphenylamino)-1-deoxy-D-ribulose 5-phosphate</text>
        <dbReference type="Rhea" id="RHEA:21540"/>
        <dbReference type="ChEBI" id="CHEBI:18277"/>
        <dbReference type="ChEBI" id="CHEBI:58613"/>
        <dbReference type="EC" id="5.3.1.24"/>
    </reaction>
</comment>
<name>A0A2S9J068_9SPHI</name>
<evidence type="ECO:0000256" key="1">
    <source>
        <dbReference type="ARBA" id="ARBA00001164"/>
    </source>
</evidence>
<accession>A0A2S9J068</accession>
<dbReference type="Pfam" id="PF00697">
    <property type="entry name" value="PRAI"/>
    <property type="match status" value="1"/>
</dbReference>
<evidence type="ECO:0000256" key="2">
    <source>
        <dbReference type="ARBA" id="ARBA00004664"/>
    </source>
</evidence>
<dbReference type="EC" id="5.3.1.24" evidence="3 9"/>
<dbReference type="CDD" id="cd00405">
    <property type="entry name" value="PRAI"/>
    <property type="match status" value="1"/>
</dbReference>
<comment type="caution">
    <text evidence="11">The sequence shown here is derived from an EMBL/GenBank/DDBJ whole genome shotgun (WGS) entry which is preliminary data.</text>
</comment>
<dbReference type="Gene3D" id="3.20.20.70">
    <property type="entry name" value="Aldolase class I"/>
    <property type="match status" value="1"/>
</dbReference>
<evidence type="ECO:0000313" key="12">
    <source>
        <dbReference type="Proteomes" id="UP000239711"/>
    </source>
</evidence>
<dbReference type="InterPro" id="IPR044643">
    <property type="entry name" value="TrpF_fam"/>
</dbReference>
<dbReference type="InterPro" id="IPR013785">
    <property type="entry name" value="Aldolase_TIM"/>
</dbReference>
<dbReference type="GO" id="GO:0000162">
    <property type="term" value="P:L-tryptophan biosynthetic process"/>
    <property type="evidence" value="ECO:0007669"/>
    <property type="project" value="UniProtKB-UniRule"/>
</dbReference>
<comment type="pathway">
    <text evidence="2 9">Amino-acid biosynthesis; L-tryptophan biosynthesis; L-tryptophan from chorismate: step 3/5.</text>
</comment>
<evidence type="ECO:0000256" key="5">
    <source>
        <dbReference type="ARBA" id="ARBA00022605"/>
    </source>
</evidence>
<organism evidence="11 12">
    <name type="scientific">Sphingobacterium haloxyli</name>
    <dbReference type="NCBI Taxonomy" id="2100533"/>
    <lineage>
        <taxon>Bacteria</taxon>
        <taxon>Pseudomonadati</taxon>
        <taxon>Bacteroidota</taxon>
        <taxon>Sphingobacteriia</taxon>
        <taxon>Sphingobacteriales</taxon>
        <taxon>Sphingobacteriaceae</taxon>
        <taxon>Sphingobacterium</taxon>
    </lineage>
</organism>
<gene>
    <name evidence="9" type="primary">trpF</name>
    <name evidence="11" type="ORF">C5745_16350</name>
</gene>
<evidence type="ECO:0000313" key="11">
    <source>
        <dbReference type="EMBL" id="PRD46177.1"/>
    </source>
</evidence>
<keyword evidence="6 9" id="KW-0822">Tryptophan biosynthesis</keyword>
<dbReference type="HAMAP" id="MF_00135">
    <property type="entry name" value="PRAI"/>
    <property type="match status" value="1"/>
</dbReference>
<evidence type="ECO:0000256" key="4">
    <source>
        <dbReference type="ARBA" id="ARBA00022272"/>
    </source>
</evidence>
<dbReference type="Proteomes" id="UP000239711">
    <property type="component" value="Unassembled WGS sequence"/>
</dbReference>
<dbReference type="SUPFAM" id="SSF51366">
    <property type="entry name" value="Ribulose-phoshate binding barrel"/>
    <property type="match status" value="1"/>
</dbReference>
<proteinExistence type="inferred from homology"/>
<dbReference type="InterPro" id="IPR001240">
    <property type="entry name" value="PRAI_dom"/>
</dbReference>
<dbReference type="EMBL" id="PVBQ01000016">
    <property type="protein sequence ID" value="PRD46177.1"/>
    <property type="molecule type" value="Genomic_DNA"/>
</dbReference>